<accession>A0A9X0SM86</accession>
<dbReference type="EMBL" id="LOMO01000168">
    <property type="protein sequence ID" value="KXY35058.1"/>
    <property type="molecule type" value="Genomic_DNA"/>
</dbReference>
<evidence type="ECO:0000313" key="2">
    <source>
        <dbReference type="Proteomes" id="UP000075476"/>
    </source>
</evidence>
<evidence type="ECO:0000313" key="1">
    <source>
        <dbReference type="EMBL" id="KXY35058.1"/>
    </source>
</evidence>
<protein>
    <submittedName>
        <fullName evidence="1">Uncharacterized protein</fullName>
    </submittedName>
</protein>
<dbReference type="Proteomes" id="UP000075476">
    <property type="component" value="Unassembled WGS sequence"/>
</dbReference>
<comment type="caution">
    <text evidence="1">The sequence shown here is derived from an EMBL/GenBank/DDBJ whole genome shotgun (WGS) entry which is preliminary data.</text>
</comment>
<name>A0A9X0SM86_BACCE</name>
<sequence>MLLLFIISLVNLGEIASEVAVSRALPFELGRGRNVFYKIEEGFHMPKQGCALEPQGIEPLFIDAFFLQFRENRRIFFTILEFTLGGGGLMKVKLRNDLYIYLVSYFET</sequence>
<gene>
    <name evidence="1" type="ORF">AT268_35170</name>
</gene>
<dbReference type="AlphaFoldDB" id="A0A9X0SM86"/>
<proteinExistence type="predicted"/>
<reference evidence="1 2" key="1">
    <citation type="submission" date="2015-12" db="EMBL/GenBank/DDBJ databases">
        <title>Bacillus cereus Group isolate.</title>
        <authorList>
            <person name="Kovac J."/>
        </authorList>
    </citation>
    <scope>NUCLEOTIDE SEQUENCE [LARGE SCALE GENOMIC DNA]</scope>
    <source>
        <strain evidence="1 2">FSL K6-0073</strain>
    </source>
</reference>
<organism evidence="1 2">
    <name type="scientific">Bacillus cereus</name>
    <dbReference type="NCBI Taxonomy" id="1396"/>
    <lineage>
        <taxon>Bacteria</taxon>
        <taxon>Bacillati</taxon>
        <taxon>Bacillota</taxon>
        <taxon>Bacilli</taxon>
        <taxon>Bacillales</taxon>
        <taxon>Bacillaceae</taxon>
        <taxon>Bacillus</taxon>
        <taxon>Bacillus cereus group</taxon>
    </lineage>
</organism>